<dbReference type="AlphaFoldDB" id="A0A6M8BI38"/>
<evidence type="ECO:0000259" key="1">
    <source>
        <dbReference type="Pfam" id="PF03372"/>
    </source>
</evidence>
<name>A0A6M8BI38_9CYAN</name>
<keyword evidence="2" id="KW-0378">Hydrolase</keyword>
<dbReference type="GO" id="GO:0006506">
    <property type="term" value="P:GPI anchor biosynthetic process"/>
    <property type="evidence" value="ECO:0007669"/>
    <property type="project" value="TreeGrafter"/>
</dbReference>
<keyword evidence="3" id="KW-1185">Reference proteome</keyword>
<keyword evidence="2" id="KW-0540">Nuclease</keyword>
<protein>
    <submittedName>
        <fullName evidence="2">Endonuclease/exonuclease/phosphatase</fullName>
    </submittedName>
</protein>
<keyword evidence="2" id="KW-0269">Exonuclease</keyword>
<dbReference type="EMBL" id="CP053661">
    <property type="protein sequence ID" value="QKD84537.1"/>
    <property type="molecule type" value="Genomic_DNA"/>
</dbReference>
<accession>A0A6M8BI38</accession>
<dbReference type="PANTHER" id="PTHR14859">
    <property type="entry name" value="CALCOFLUOR WHITE HYPERSENSITIVE PROTEIN PRECURSOR"/>
    <property type="match status" value="1"/>
</dbReference>
<keyword evidence="2" id="KW-0255">Endonuclease</keyword>
<proteinExistence type="predicted"/>
<dbReference type="RefSeq" id="WP_172358559.1">
    <property type="nucleotide sequence ID" value="NZ_CP053661.1"/>
</dbReference>
<dbReference type="InterPro" id="IPR005135">
    <property type="entry name" value="Endo/exonuclease/phosphatase"/>
</dbReference>
<dbReference type="InterPro" id="IPR051916">
    <property type="entry name" value="GPI-anchor_lipid_remodeler"/>
</dbReference>
<dbReference type="Pfam" id="PF03372">
    <property type="entry name" value="Exo_endo_phos"/>
    <property type="match status" value="1"/>
</dbReference>
<dbReference type="Proteomes" id="UP000505210">
    <property type="component" value="Chromosome"/>
</dbReference>
<dbReference type="GO" id="GO:0016020">
    <property type="term" value="C:membrane"/>
    <property type="evidence" value="ECO:0007669"/>
    <property type="project" value="GOC"/>
</dbReference>
<dbReference type="InterPro" id="IPR036691">
    <property type="entry name" value="Endo/exonu/phosph_ase_sf"/>
</dbReference>
<gene>
    <name evidence="2" type="ORF">HPC62_22210</name>
</gene>
<evidence type="ECO:0000313" key="3">
    <source>
        <dbReference type="Proteomes" id="UP000505210"/>
    </source>
</evidence>
<dbReference type="Gene3D" id="3.60.10.10">
    <property type="entry name" value="Endonuclease/exonuclease/phosphatase"/>
    <property type="match status" value="1"/>
</dbReference>
<reference evidence="2 3" key="1">
    <citation type="submission" date="2020-05" db="EMBL/GenBank/DDBJ databases">
        <title>Complete genome sequence of of a novel Thermoleptolyngbya strain isolated from hot springs of Ganzi, Sichuan China.</title>
        <authorList>
            <person name="Tang J."/>
            <person name="Daroch M."/>
            <person name="Li L."/>
            <person name="Waleron K."/>
            <person name="Waleron M."/>
            <person name="Waleron M."/>
        </authorList>
    </citation>
    <scope>NUCLEOTIDE SEQUENCE [LARGE SCALE GENOMIC DNA]</scope>
    <source>
        <strain evidence="2 3">PKUAC-SCTA183</strain>
    </source>
</reference>
<sequence length="300" mass="34776">MRVRIGTFNAENLFARFQFKEDLPYDELPEKWTASVTQCIPFSEGKDRITAEAIGALRADTLGLQEVESMDTLKQFVRQFRSLMPDYPYKLVIDGNDRRLIDVGLLSRFPFRHIRTHQFDRAPSGHLIFSRDCLEVDLELPDGKPLTVFVNHFKSMHEGREETMHIRKIQTQRVVQILHERFGADPGAATWVILGDFNDYLPSLGLEPLLGQPWLENVIERLRPDQRWTHFFSRGEEYHQLDYILLSRSLAEANPQALPYIERRGLPKRAERTAIQRFNGVGSSYPKASDHCLVVIELEI</sequence>
<dbReference type="GO" id="GO:0004527">
    <property type="term" value="F:exonuclease activity"/>
    <property type="evidence" value="ECO:0007669"/>
    <property type="project" value="UniProtKB-KW"/>
</dbReference>
<dbReference type="GO" id="GO:0004519">
    <property type="term" value="F:endonuclease activity"/>
    <property type="evidence" value="ECO:0007669"/>
    <property type="project" value="UniProtKB-KW"/>
</dbReference>
<dbReference type="KEGG" id="theu:HPC62_22210"/>
<evidence type="ECO:0000313" key="2">
    <source>
        <dbReference type="EMBL" id="QKD84537.1"/>
    </source>
</evidence>
<organism evidence="2 3">
    <name type="scientific">Thermoleptolyngbya sichuanensis A183</name>
    <dbReference type="NCBI Taxonomy" id="2737172"/>
    <lineage>
        <taxon>Bacteria</taxon>
        <taxon>Bacillati</taxon>
        <taxon>Cyanobacteriota</taxon>
        <taxon>Cyanophyceae</taxon>
        <taxon>Oculatellales</taxon>
        <taxon>Oculatellaceae</taxon>
        <taxon>Thermoleptolyngbya</taxon>
        <taxon>Thermoleptolyngbya sichuanensis</taxon>
    </lineage>
</organism>
<dbReference type="SUPFAM" id="SSF56219">
    <property type="entry name" value="DNase I-like"/>
    <property type="match status" value="1"/>
</dbReference>
<feature type="domain" description="Endonuclease/exonuclease/phosphatase" evidence="1">
    <location>
        <begin position="50"/>
        <end position="291"/>
    </location>
</feature>
<dbReference type="PANTHER" id="PTHR14859:SF15">
    <property type="entry name" value="ENDONUCLEASE_EXONUCLEASE_PHOSPHATASE DOMAIN-CONTAINING PROTEIN"/>
    <property type="match status" value="1"/>
</dbReference>